<dbReference type="EMBL" id="ML769639">
    <property type="protein sequence ID" value="KAE9391012.1"/>
    <property type="molecule type" value="Genomic_DNA"/>
</dbReference>
<evidence type="ECO:0008006" key="4">
    <source>
        <dbReference type="Google" id="ProtNLM"/>
    </source>
</evidence>
<keyword evidence="3" id="KW-1185">Reference proteome</keyword>
<reference evidence="2" key="1">
    <citation type="journal article" date="2019" name="Environ. Microbiol.">
        <title>Fungal ecological strategies reflected in gene transcription - a case study of two litter decomposers.</title>
        <authorList>
            <person name="Barbi F."/>
            <person name="Kohler A."/>
            <person name="Barry K."/>
            <person name="Baskaran P."/>
            <person name="Daum C."/>
            <person name="Fauchery L."/>
            <person name="Ihrmark K."/>
            <person name="Kuo A."/>
            <person name="LaButti K."/>
            <person name="Lipzen A."/>
            <person name="Morin E."/>
            <person name="Grigoriev I.V."/>
            <person name="Henrissat B."/>
            <person name="Lindahl B."/>
            <person name="Martin F."/>
        </authorList>
    </citation>
    <scope>NUCLEOTIDE SEQUENCE</scope>
    <source>
        <strain evidence="2">JB14</strain>
    </source>
</reference>
<accession>A0A6A4GYP2</accession>
<dbReference type="Proteomes" id="UP000799118">
    <property type="component" value="Unassembled WGS sequence"/>
</dbReference>
<gene>
    <name evidence="2" type="ORF">BT96DRAFT_750271</name>
</gene>
<evidence type="ECO:0000313" key="2">
    <source>
        <dbReference type="EMBL" id="KAE9391012.1"/>
    </source>
</evidence>
<keyword evidence="1" id="KW-0238">DNA-binding</keyword>
<feature type="non-terminal residue" evidence="2">
    <location>
        <position position="1"/>
    </location>
</feature>
<organism evidence="2 3">
    <name type="scientific">Gymnopus androsaceus JB14</name>
    <dbReference type="NCBI Taxonomy" id="1447944"/>
    <lineage>
        <taxon>Eukaryota</taxon>
        <taxon>Fungi</taxon>
        <taxon>Dikarya</taxon>
        <taxon>Basidiomycota</taxon>
        <taxon>Agaricomycotina</taxon>
        <taxon>Agaricomycetes</taxon>
        <taxon>Agaricomycetidae</taxon>
        <taxon>Agaricales</taxon>
        <taxon>Marasmiineae</taxon>
        <taxon>Omphalotaceae</taxon>
        <taxon>Gymnopus</taxon>
    </lineage>
</organism>
<dbReference type="OrthoDB" id="3254696at2759"/>
<dbReference type="InterPro" id="IPR010998">
    <property type="entry name" value="Integrase_recombinase_N"/>
</dbReference>
<evidence type="ECO:0000313" key="3">
    <source>
        <dbReference type="Proteomes" id="UP000799118"/>
    </source>
</evidence>
<dbReference type="AlphaFoldDB" id="A0A6A4GYP2"/>
<dbReference type="GO" id="GO:0003677">
    <property type="term" value="F:DNA binding"/>
    <property type="evidence" value="ECO:0007669"/>
    <property type="project" value="UniProtKB-KW"/>
</dbReference>
<protein>
    <recommendedName>
        <fullName evidence="4">Core-binding (CB) domain-containing protein</fullName>
    </recommendedName>
</protein>
<sequence length="143" mass="15669">EAQSTLSASVTNSTRVRKHNYVQKFLDWAGRERLTPNNVLPANETILCNYAATFAGHTAGGTARAHISAIKGWTLHKSQPWLGGTHLESILNGVERRAPPSSFRAPRSPVKESYLVFLHTDLNLDGTNGKEHAIAAATDLMFF</sequence>
<evidence type="ECO:0000256" key="1">
    <source>
        <dbReference type="ARBA" id="ARBA00023125"/>
    </source>
</evidence>
<name>A0A6A4GYP2_9AGAR</name>
<proteinExistence type="predicted"/>
<dbReference type="Gene3D" id="1.10.150.130">
    <property type="match status" value="1"/>
</dbReference>
<feature type="non-terminal residue" evidence="2">
    <location>
        <position position="143"/>
    </location>
</feature>